<dbReference type="InterPro" id="IPR013658">
    <property type="entry name" value="SGL"/>
</dbReference>
<sequence>MLTRQAYGTQLLELLIGGASLVACGCREPKPAPSENVGRGVTSDSELFVFVEARPVERLRAFAEGPTWIPGRGLLFTDIPNAQMLIKGDAPGSLEVFAEPSRGAAGTSLDNQGALVVCEGNERGAGGRAVVRWSLDPAARSVIVERYEGKRFNSPNDLTIDDQGRIYFSDPHYFDDPDGELLELDVEAVYRVNADGSELLRVLGDGQVQRPNGVELSPDARTLYVTDTMIGGPALLYAFALDEQGLPTGERETVYDFGTGRGGDGMCTDARGNLYVTASAHRPPTAERDSPAGLYVFSPAHALLEAYPIADQVLTNCTFGGEANTTIYVTGAQFVWTVEARHPGFTRGSER</sequence>
<accession>A0A2S9Y5V3</accession>
<dbReference type="PANTHER" id="PTHR47572:SF4">
    <property type="entry name" value="LACTONASE DRP35"/>
    <property type="match status" value="1"/>
</dbReference>
<dbReference type="GO" id="GO:0004341">
    <property type="term" value="F:gluconolactonase activity"/>
    <property type="evidence" value="ECO:0007669"/>
    <property type="project" value="UniProtKB-EC"/>
</dbReference>
<feature type="domain" description="SMP-30/Gluconolactonase/LRE-like region" evidence="2">
    <location>
        <begin position="62"/>
        <end position="332"/>
    </location>
</feature>
<protein>
    <submittedName>
        <fullName evidence="3">Gluconolactonase</fullName>
        <ecNumber evidence="3">3.1.1.17</ecNumber>
    </submittedName>
</protein>
<dbReference type="EC" id="3.1.1.17" evidence="3"/>
<dbReference type="Gene3D" id="2.120.10.30">
    <property type="entry name" value="TolB, C-terminal domain"/>
    <property type="match status" value="1"/>
</dbReference>
<gene>
    <name evidence="3" type="primary">gnl</name>
    <name evidence="3" type="ORF">ENSA7_59810</name>
</gene>
<organism evidence="3 4">
    <name type="scientific">Enhygromyxa salina</name>
    <dbReference type="NCBI Taxonomy" id="215803"/>
    <lineage>
        <taxon>Bacteria</taxon>
        <taxon>Pseudomonadati</taxon>
        <taxon>Myxococcota</taxon>
        <taxon>Polyangia</taxon>
        <taxon>Nannocystales</taxon>
        <taxon>Nannocystaceae</taxon>
        <taxon>Enhygromyxa</taxon>
    </lineage>
</organism>
<dbReference type="Proteomes" id="UP000238823">
    <property type="component" value="Unassembled WGS sequence"/>
</dbReference>
<evidence type="ECO:0000256" key="1">
    <source>
        <dbReference type="ARBA" id="ARBA00022801"/>
    </source>
</evidence>
<dbReference type="RefSeq" id="WP_181234260.1">
    <property type="nucleotide sequence ID" value="NZ_PVNL01000118.1"/>
</dbReference>
<evidence type="ECO:0000259" key="2">
    <source>
        <dbReference type="Pfam" id="PF08450"/>
    </source>
</evidence>
<dbReference type="InterPro" id="IPR011042">
    <property type="entry name" value="6-blade_b-propeller_TolB-like"/>
</dbReference>
<dbReference type="PROSITE" id="PS51257">
    <property type="entry name" value="PROKAR_LIPOPROTEIN"/>
    <property type="match status" value="1"/>
</dbReference>
<dbReference type="Pfam" id="PF08450">
    <property type="entry name" value="SGL"/>
    <property type="match status" value="1"/>
</dbReference>
<dbReference type="SUPFAM" id="SSF63829">
    <property type="entry name" value="Calcium-dependent phosphotriesterase"/>
    <property type="match status" value="1"/>
</dbReference>
<comment type="caution">
    <text evidence="3">The sequence shown here is derived from an EMBL/GenBank/DDBJ whole genome shotgun (WGS) entry which is preliminary data.</text>
</comment>
<evidence type="ECO:0000313" key="4">
    <source>
        <dbReference type="Proteomes" id="UP000238823"/>
    </source>
</evidence>
<proteinExistence type="predicted"/>
<dbReference type="AlphaFoldDB" id="A0A2S9Y5V3"/>
<keyword evidence="1 3" id="KW-0378">Hydrolase</keyword>
<reference evidence="3 4" key="1">
    <citation type="submission" date="2018-03" db="EMBL/GenBank/DDBJ databases">
        <title>Draft Genome Sequences of the Obligatory Marine Myxobacteria Enhygromyxa salina SWB007.</title>
        <authorList>
            <person name="Poehlein A."/>
            <person name="Moghaddam J.A."/>
            <person name="Harms H."/>
            <person name="Alanjari M."/>
            <person name="Koenig G.M."/>
            <person name="Daniel R."/>
            <person name="Schaeberle T.F."/>
        </authorList>
    </citation>
    <scope>NUCLEOTIDE SEQUENCE [LARGE SCALE GENOMIC DNA]</scope>
    <source>
        <strain evidence="3 4">SWB007</strain>
    </source>
</reference>
<dbReference type="EMBL" id="PVNL01000118">
    <property type="protein sequence ID" value="PRQ00487.1"/>
    <property type="molecule type" value="Genomic_DNA"/>
</dbReference>
<dbReference type="PANTHER" id="PTHR47572">
    <property type="entry name" value="LIPOPROTEIN-RELATED"/>
    <property type="match status" value="1"/>
</dbReference>
<name>A0A2S9Y5V3_9BACT</name>
<evidence type="ECO:0000313" key="3">
    <source>
        <dbReference type="EMBL" id="PRQ00487.1"/>
    </source>
</evidence>
<dbReference type="InterPro" id="IPR051262">
    <property type="entry name" value="SMP-30/CGR1_Lactonase"/>
</dbReference>